<evidence type="ECO:0008006" key="4">
    <source>
        <dbReference type="Google" id="ProtNLM"/>
    </source>
</evidence>
<organism evidence="2 3">
    <name type="scientific">Apiospora marii</name>
    <dbReference type="NCBI Taxonomy" id="335849"/>
    <lineage>
        <taxon>Eukaryota</taxon>
        <taxon>Fungi</taxon>
        <taxon>Dikarya</taxon>
        <taxon>Ascomycota</taxon>
        <taxon>Pezizomycotina</taxon>
        <taxon>Sordariomycetes</taxon>
        <taxon>Xylariomycetidae</taxon>
        <taxon>Amphisphaeriales</taxon>
        <taxon>Apiosporaceae</taxon>
        <taxon>Apiospora</taxon>
    </lineage>
</organism>
<keyword evidence="3" id="KW-1185">Reference proteome</keyword>
<comment type="caution">
    <text evidence="2">The sequence shown here is derived from an EMBL/GenBank/DDBJ whole genome shotgun (WGS) entry which is preliminary data.</text>
</comment>
<feature type="compositionally biased region" description="Basic and acidic residues" evidence="1">
    <location>
        <begin position="52"/>
        <end position="72"/>
    </location>
</feature>
<evidence type="ECO:0000256" key="1">
    <source>
        <dbReference type="SAM" id="MobiDB-lite"/>
    </source>
</evidence>
<dbReference type="EMBL" id="JAQQWI010000018">
    <property type="protein sequence ID" value="KAK8000879.1"/>
    <property type="molecule type" value="Genomic_DNA"/>
</dbReference>
<proteinExistence type="predicted"/>
<evidence type="ECO:0000313" key="2">
    <source>
        <dbReference type="EMBL" id="KAK8000879.1"/>
    </source>
</evidence>
<dbReference type="InterPro" id="IPR027417">
    <property type="entry name" value="P-loop_NTPase"/>
</dbReference>
<dbReference type="Proteomes" id="UP001396898">
    <property type="component" value="Unassembled WGS sequence"/>
</dbReference>
<protein>
    <recommendedName>
        <fullName evidence="4">DNA2/NAM7 helicase-like C-terminal domain-containing protein</fullName>
    </recommendedName>
</protein>
<accession>A0ABR1R528</accession>
<name>A0ABR1R528_9PEZI</name>
<evidence type="ECO:0000313" key="3">
    <source>
        <dbReference type="Proteomes" id="UP001396898"/>
    </source>
</evidence>
<dbReference type="Gene3D" id="3.40.50.300">
    <property type="entry name" value="P-loop containing nucleotide triphosphate hydrolases"/>
    <property type="match status" value="1"/>
</dbReference>
<sequence>MDAAQSCEDKIVVLDLNYCKRSGPGFVSGRRRLNVALSGHNECLLIIGDKQTLGREEEPEGHEDVPRGREGQIGDNSSYPERAFYDVLHSMDSRGRIVDAHVQREGDRRARLDEWIA</sequence>
<feature type="region of interest" description="Disordered" evidence="1">
    <location>
        <begin position="52"/>
        <end position="79"/>
    </location>
</feature>
<gene>
    <name evidence="2" type="ORF">PG991_013101</name>
</gene>
<reference evidence="2 3" key="1">
    <citation type="submission" date="2023-01" db="EMBL/GenBank/DDBJ databases">
        <title>Analysis of 21 Apiospora genomes using comparative genomics revels a genus with tremendous synthesis potential of carbohydrate active enzymes and secondary metabolites.</title>
        <authorList>
            <person name="Sorensen T."/>
        </authorList>
    </citation>
    <scope>NUCLEOTIDE SEQUENCE [LARGE SCALE GENOMIC DNA]</scope>
    <source>
        <strain evidence="2 3">CBS 20057</strain>
    </source>
</reference>